<protein>
    <submittedName>
        <fullName evidence="1">Uncharacterized protein</fullName>
    </submittedName>
</protein>
<evidence type="ECO:0000313" key="2">
    <source>
        <dbReference type="Proteomes" id="UP000070054"/>
    </source>
</evidence>
<dbReference type="Gene3D" id="2.40.70.10">
    <property type="entry name" value="Acid Proteases"/>
    <property type="match status" value="2"/>
</dbReference>
<dbReference type="AlphaFoldDB" id="A0A135TIN4"/>
<name>A0A135TIN4_9PEZI</name>
<keyword evidence="2" id="KW-1185">Reference proteome</keyword>
<dbReference type="CDD" id="cd00303">
    <property type="entry name" value="retropepsin_like"/>
    <property type="match status" value="2"/>
</dbReference>
<sequence length="421" mass="47029">MQGVIGSLSQPQKLGDLNRNNQLCLSKAGWKLFAVLGCTSQDRKFDWRKDTLRSNIPLNLPRSSRRCTYSIAAKAGTEFIEALPDTGAQFNIISAHLAQKLRLEPKSHTERLIQLPTGGDVLSPGCLKVPFSFRGEKKVTNLTCFILPHISHDLVLSGAFLRATETLLTKYKSRITAAVRQCSKRLGLRLIGNERRCLHGLIDGQPVEALPDTGSDVMIMSEAYALSRGFNIDRNLQNFINLELADGSEVFTCGLVRGVDWTFAASRQSVKCDFYVLEDLCTDVVLNNDFLFGLDVFSTELESLSELSYSEDYSELLLISLKGYGPAELPPHEDPANIDLTSADAFSRQRVLAELHHRDEVDNLIDALDPDDQETARRTELERRKVWDVLRQRHQQLQVAAQLNGSTSPMTAPTQDTHNDE</sequence>
<organism evidence="1 2">
    <name type="scientific">Colletotrichum nymphaeae SA-01</name>
    <dbReference type="NCBI Taxonomy" id="1460502"/>
    <lineage>
        <taxon>Eukaryota</taxon>
        <taxon>Fungi</taxon>
        <taxon>Dikarya</taxon>
        <taxon>Ascomycota</taxon>
        <taxon>Pezizomycotina</taxon>
        <taxon>Sordariomycetes</taxon>
        <taxon>Hypocreomycetidae</taxon>
        <taxon>Glomerellales</taxon>
        <taxon>Glomerellaceae</taxon>
        <taxon>Colletotrichum</taxon>
        <taxon>Colletotrichum acutatum species complex</taxon>
    </lineage>
</organism>
<dbReference type="EMBL" id="JEMN01001104">
    <property type="protein sequence ID" value="KXH47978.1"/>
    <property type="molecule type" value="Genomic_DNA"/>
</dbReference>
<dbReference type="OrthoDB" id="6079484at2759"/>
<dbReference type="InterPro" id="IPR021109">
    <property type="entry name" value="Peptidase_aspartic_dom_sf"/>
</dbReference>
<evidence type="ECO:0000313" key="1">
    <source>
        <dbReference type="EMBL" id="KXH47978.1"/>
    </source>
</evidence>
<reference evidence="1 2" key="1">
    <citation type="submission" date="2014-02" db="EMBL/GenBank/DDBJ databases">
        <title>The genome sequence of Colletotrichum nymphaeae SA-01.</title>
        <authorList>
            <person name="Baroncelli R."/>
            <person name="Thon M.R."/>
        </authorList>
    </citation>
    <scope>NUCLEOTIDE SEQUENCE [LARGE SCALE GENOMIC DNA]</scope>
    <source>
        <strain evidence="1 2">SA-01</strain>
    </source>
</reference>
<proteinExistence type="predicted"/>
<dbReference type="Proteomes" id="UP000070054">
    <property type="component" value="Unassembled WGS sequence"/>
</dbReference>
<comment type="caution">
    <text evidence="1">The sequence shown here is derived from an EMBL/GenBank/DDBJ whole genome shotgun (WGS) entry which is preliminary data.</text>
</comment>
<dbReference type="SUPFAM" id="SSF50630">
    <property type="entry name" value="Acid proteases"/>
    <property type="match status" value="2"/>
</dbReference>
<gene>
    <name evidence="1" type="ORF">CNYM01_02566</name>
</gene>
<accession>A0A135TIN4</accession>
<dbReference type="Pfam" id="PF13650">
    <property type="entry name" value="Asp_protease_2"/>
    <property type="match status" value="1"/>
</dbReference>